<evidence type="ECO:0000256" key="1">
    <source>
        <dbReference type="SAM" id="MobiDB-lite"/>
    </source>
</evidence>
<protein>
    <submittedName>
        <fullName evidence="2">Uncharacterized protein</fullName>
    </submittedName>
</protein>
<keyword evidence="3" id="KW-1185">Reference proteome</keyword>
<dbReference type="AlphaFoldDB" id="A0A091DCZ1"/>
<accession>A0A091DCZ1</accession>
<proteinExistence type="predicted"/>
<sequence length="164" mass="17467">MMLCFTTLRTLSRCSTELRPGPRLQLEAVVNGLHETPCPHPVSPHPAAPLMPGQRQPGQTVIEHLFWKSSREGSPPRPEPFFLVGSKRQTLCTGTAGLSRLRACIAASAKPTLQLLDAGAADGADAAHPAGRAPQDGSRCPSSASTPWALPSPWFCDAAEPDRL</sequence>
<name>A0A091DCZ1_FUKDA</name>
<dbReference type="EMBL" id="KN122517">
    <property type="protein sequence ID" value="KFO30014.1"/>
    <property type="molecule type" value="Genomic_DNA"/>
</dbReference>
<dbReference type="Proteomes" id="UP000028990">
    <property type="component" value="Unassembled WGS sequence"/>
</dbReference>
<evidence type="ECO:0000313" key="3">
    <source>
        <dbReference type="Proteomes" id="UP000028990"/>
    </source>
</evidence>
<reference evidence="2 3" key="1">
    <citation type="submission" date="2013-11" db="EMBL/GenBank/DDBJ databases">
        <title>The Damaraland mole rat (Fukomys damarensis) genome and evolution of African mole rats.</title>
        <authorList>
            <person name="Gladyshev V.N."/>
            <person name="Fang X."/>
        </authorList>
    </citation>
    <scope>NUCLEOTIDE SEQUENCE [LARGE SCALE GENOMIC DNA]</scope>
    <source>
        <tissue evidence="2">Liver</tissue>
    </source>
</reference>
<feature type="compositionally biased region" description="Low complexity" evidence="1">
    <location>
        <begin position="124"/>
        <end position="133"/>
    </location>
</feature>
<feature type="region of interest" description="Disordered" evidence="1">
    <location>
        <begin position="124"/>
        <end position="146"/>
    </location>
</feature>
<organism evidence="2 3">
    <name type="scientific">Fukomys damarensis</name>
    <name type="common">Damaraland mole rat</name>
    <name type="synonym">Cryptomys damarensis</name>
    <dbReference type="NCBI Taxonomy" id="885580"/>
    <lineage>
        <taxon>Eukaryota</taxon>
        <taxon>Metazoa</taxon>
        <taxon>Chordata</taxon>
        <taxon>Craniata</taxon>
        <taxon>Vertebrata</taxon>
        <taxon>Euteleostomi</taxon>
        <taxon>Mammalia</taxon>
        <taxon>Eutheria</taxon>
        <taxon>Euarchontoglires</taxon>
        <taxon>Glires</taxon>
        <taxon>Rodentia</taxon>
        <taxon>Hystricomorpha</taxon>
        <taxon>Bathyergidae</taxon>
        <taxon>Fukomys</taxon>
    </lineage>
</organism>
<evidence type="ECO:0000313" key="2">
    <source>
        <dbReference type="EMBL" id="KFO30014.1"/>
    </source>
</evidence>
<gene>
    <name evidence="2" type="ORF">H920_08617</name>
</gene>